<organism evidence="1 2">
    <name type="scientific">Limnoglobus roseus</name>
    <dbReference type="NCBI Taxonomy" id="2598579"/>
    <lineage>
        <taxon>Bacteria</taxon>
        <taxon>Pseudomonadati</taxon>
        <taxon>Planctomycetota</taxon>
        <taxon>Planctomycetia</taxon>
        <taxon>Gemmatales</taxon>
        <taxon>Gemmataceae</taxon>
        <taxon>Limnoglobus</taxon>
    </lineage>
</organism>
<dbReference type="Gene3D" id="1.10.3230.30">
    <property type="entry name" value="Phage gp6-like head-tail connector protein"/>
    <property type="match status" value="1"/>
</dbReference>
<reference evidence="2" key="1">
    <citation type="submission" date="2019-08" db="EMBL/GenBank/DDBJ databases">
        <title>Limnoglobus roseus gen. nov., sp. nov., a novel freshwater planctomycete with a giant genome from the family Gemmataceae.</title>
        <authorList>
            <person name="Kulichevskaya I.S."/>
            <person name="Naumoff D.G."/>
            <person name="Miroshnikov K."/>
            <person name="Ivanova A."/>
            <person name="Philippov D.A."/>
            <person name="Hakobyan A."/>
            <person name="Rijpstra I.C."/>
            <person name="Sinninghe Damste J.S."/>
            <person name="Liesack W."/>
            <person name="Dedysh S.N."/>
        </authorList>
    </citation>
    <scope>NUCLEOTIDE SEQUENCE [LARGE SCALE GENOMIC DNA]</scope>
    <source>
        <strain evidence="2">PX52</strain>
    </source>
</reference>
<dbReference type="NCBIfam" id="TIGR02215">
    <property type="entry name" value="phage_chp_gp8"/>
    <property type="match status" value="1"/>
</dbReference>
<dbReference type="KEGG" id="lrs:PX52LOC_03510"/>
<protein>
    <recommendedName>
        <fullName evidence="3">Phage gp6-like head-tail connector protein</fullName>
    </recommendedName>
</protein>
<dbReference type="OrthoDB" id="6174494at2"/>
<gene>
    <name evidence="1" type="ORF">PX52LOC_03510</name>
</gene>
<evidence type="ECO:0000313" key="2">
    <source>
        <dbReference type="Proteomes" id="UP000324974"/>
    </source>
</evidence>
<dbReference type="Proteomes" id="UP000324974">
    <property type="component" value="Chromosome"/>
</dbReference>
<dbReference type="AlphaFoldDB" id="A0A5C1ACX3"/>
<dbReference type="EMBL" id="CP042425">
    <property type="protein sequence ID" value="QEL16550.1"/>
    <property type="molecule type" value="Genomic_DNA"/>
</dbReference>
<evidence type="ECO:0008006" key="3">
    <source>
        <dbReference type="Google" id="ProtNLM"/>
    </source>
</evidence>
<dbReference type="RefSeq" id="WP_149111267.1">
    <property type="nucleotide sequence ID" value="NZ_CP042425.1"/>
</dbReference>
<sequence length="192" mass="21307">MNKSLQETEYDGDPIVSLDALKLRIGSNNGTAEDDDLLILLDTARKVFERTANGKIVATRTFTQWQPCWKSYFAPVRLEVGPVLSITHVKYYDVDDVLQEVDTGDYASDLTGIPAYLWMLEGKEWPTLNAYRPRPVGITYTAGMATVPNDIKQAILLLAASAYYANQSAEDVPIPDGFQRLCNQHNTGLGGF</sequence>
<keyword evidence="2" id="KW-1185">Reference proteome</keyword>
<evidence type="ECO:0000313" key="1">
    <source>
        <dbReference type="EMBL" id="QEL16550.1"/>
    </source>
</evidence>
<dbReference type="InterPro" id="IPR011738">
    <property type="entry name" value="Phage_CHP"/>
</dbReference>
<proteinExistence type="predicted"/>
<name>A0A5C1ACX3_9BACT</name>
<accession>A0A5C1ACX3</accession>
<dbReference type="CDD" id="cd08054">
    <property type="entry name" value="gp6"/>
    <property type="match status" value="1"/>
</dbReference>